<reference evidence="2 3" key="1">
    <citation type="submission" date="2021-06" db="EMBL/GenBank/DDBJ databases">
        <title>Caerostris extrusa draft genome.</title>
        <authorList>
            <person name="Kono N."/>
            <person name="Arakawa K."/>
        </authorList>
    </citation>
    <scope>NUCLEOTIDE SEQUENCE [LARGE SCALE GENOMIC DNA]</scope>
</reference>
<dbReference type="EMBL" id="BPLR01015512">
    <property type="protein sequence ID" value="GIY76659.1"/>
    <property type="molecule type" value="Genomic_DNA"/>
</dbReference>
<evidence type="ECO:0000313" key="2">
    <source>
        <dbReference type="EMBL" id="GIY76659.1"/>
    </source>
</evidence>
<keyword evidence="1" id="KW-0472">Membrane</keyword>
<protein>
    <submittedName>
        <fullName evidence="2">Uncharacterized protein</fullName>
    </submittedName>
</protein>
<organism evidence="2 3">
    <name type="scientific">Caerostris extrusa</name>
    <name type="common">Bark spider</name>
    <name type="synonym">Caerostris bankana</name>
    <dbReference type="NCBI Taxonomy" id="172846"/>
    <lineage>
        <taxon>Eukaryota</taxon>
        <taxon>Metazoa</taxon>
        <taxon>Ecdysozoa</taxon>
        <taxon>Arthropoda</taxon>
        <taxon>Chelicerata</taxon>
        <taxon>Arachnida</taxon>
        <taxon>Araneae</taxon>
        <taxon>Araneomorphae</taxon>
        <taxon>Entelegynae</taxon>
        <taxon>Araneoidea</taxon>
        <taxon>Araneidae</taxon>
        <taxon>Caerostris</taxon>
    </lineage>
</organism>
<proteinExistence type="predicted"/>
<evidence type="ECO:0000313" key="3">
    <source>
        <dbReference type="Proteomes" id="UP001054945"/>
    </source>
</evidence>
<keyword evidence="1" id="KW-0812">Transmembrane</keyword>
<evidence type="ECO:0000256" key="1">
    <source>
        <dbReference type="SAM" id="Phobius"/>
    </source>
</evidence>
<comment type="caution">
    <text evidence="2">The sequence shown here is derived from an EMBL/GenBank/DDBJ whole genome shotgun (WGS) entry which is preliminary data.</text>
</comment>
<dbReference type="Proteomes" id="UP001054945">
    <property type="component" value="Unassembled WGS sequence"/>
</dbReference>
<keyword evidence="1" id="KW-1133">Transmembrane helix</keyword>
<dbReference type="AlphaFoldDB" id="A0AAV4W399"/>
<keyword evidence="3" id="KW-1185">Reference proteome</keyword>
<gene>
    <name evidence="2" type="ORF">CEXT_748031</name>
</gene>
<name>A0AAV4W399_CAEEX</name>
<feature type="transmembrane region" description="Helical" evidence="1">
    <location>
        <begin position="79"/>
        <end position="102"/>
    </location>
</feature>
<sequence length="130" mass="15048">MAGEIFFALSFGLKGKTKGDSERLLHKSRLFRERQPKSLVGSSIFPRRTYQHTRNFSNKGVRARPGLYVTFDSKLHPPLLSAALSLYIFIWMEIKLTSLFWIDCRHLKIKFRSGASHCSFWRQPASPEES</sequence>
<accession>A0AAV4W399</accession>